<reference evidence="20 21" key="1">
    <citation type="journal article" date="2020" name="Mol. Biol. Evol.">
        <title>Interspecific Gene Flow and the Evolution of Specialization in Black and White Rhinoceros.</title>
        <authorList>
            <person name="Moodley Y."/>
            <person name="Westbury M.V."/>
            <person name="Russo I.M."/>
            <person name="Gopalakrishnan S."/>
            <person name="Rakotoarivelo A."/>
            <person name="Olsen R.A."/>
            <person name="Prost S."/>
            <person name="Tunstall T."/>
            <person name="Ryder O.A."/>
            <person name="Dalen L."/>
            <person name="Bruford M.W."/>
        </authorList>
    </citation>
    <scope>NUCLEOTIDE SEQUENCE [LARGE SCALE GENOMIC DNA]</scope>
    <source>
        <strain evidence="20">SBR-YM</strain>
        <tissue evidence="20">Skin</tissue>
    </source>
</reference>
<feature type="domain" description="AB hydrolase-1" evidence="19">
    <location>
        <begin position="207"/>
        <end position="297"/>
    </location>
</feature>
<evidence type="ECO:0000256" key="4">
    <source>
        <dbReference type="ARBA" id="ARBA00013254"/>
    </source>
</evidence>
<dbReference type="GO" id="GO:0052651">
    <property type="term" value="P:monoacylglycerol catabolic process"/>
    <property type="evidence" value="ECO:0007669"/>
    <property type="project" value="TreeGrafter"/>
</dbReference>
<evidence type="ECO:0000256" key="12">
    <source>
        <dbReference type="ARBA" id="ARBA00023180"/>
    </source>
</evidence>
<keyword evidence="11 18" id="KW-0472">Membrane</keyword>
<accession>A0A7J7FAD1</accession>
<keyword evidence="21" id="KW-1185">Reference proteome</keyword>
<evidence type="ECO:0000313" key="21">
    <source>
        <dbReference type="Proteomes" id="UP000551758"/>
    </source>
</evidence>
<keyword evidence="6 18" id="KW-0812">Transmembrane</keyword>
<evidence type="ECO:0000256" key="14">
    <source>
        <dbReference type="ARBA" id="ARBA00030575"/>
    </source>
</evidence>
<evidence type="ECO:0000313" key="20">
    <source>
        <dbReference type="EMBL" id="KAF5924995.1"/>
    </source>
</evidence>
<comment type="function">
    <text evidence="17">Lysophosphatidylserine (LPS) lipase that mediates the hydrolysis of lysophosphatidylserine, a class of signaling lipids that regulates immunological and neurological processes. Represents a major lysophosphatidylserine lipase in the brain, thereby playing a key role in the central nervous system. Also able to hydrolyze oxidized phosphatidylserine; oxidized phosphatidylserine is produced in response to severe inflammatory stress and constitutes a proapoptotic 'eat me' signal. Also has monoacylglycerol (MAG) lipase activity: hydrolyzes 2-arachidonoylglycerol (2-AG), thereby acting as a regulator of endocannabinoid signaling pathways. Has a strong preference for very-long-chain lipid substrates; substrate specificity is likely due to improved catalysis and not improved substrate binding.</text>
</comment>
<evidence type="ECO:0000256" key="2">
    <source>
        <dbReference type="ARBA" id="ARBA00004389"/>
    </source>
</evidence>
<protein>
    <recommendedName>
        <fullName evidence="5">Lysophosphatidylserine lipase ABHD12</fullName>
        <ecNumber evidence="4">3.1.1.23</ecNumber>
    </recommendedName>
    <alternativeName>
        <fullName evidence="16">2-arachidonoylglycerol hydrolase ABHD12</fullName>
    </alternativeName>
    <alternativeName>
        <fullName evidence="15">Abhydrolase domain-containing protein 12</fullName>
    </alternativeName>
    <alternativeName>
        <fullName evidence="14">Monoacylglycerol lipase ABHD12</fullName>
    </alternativeName>
    <alternativeName>
        <fullName evidence="13">Oxidized phosphatidylserine lipase ABHD12</fullName>
    </alternativeName>
</protein>
<evidence type="ECO:0000256" key="5">
    <source>
        <dbReference type="ARBA" id="ARBA00015438"/>
    </source>
</evidence>
<keyword evidence="7" id="KW-0378">Hydrolase</keyword>
<dbReference type="EMBL" id="JACDTQ010000823">
    <property type="protein sequence ID" value="KAF5924995.1"/>
    <property type="molecule type" value="Genomic_DNA"/>
</dbReference>
<evidence type="ECO:0000256" key="10">
    <source>
        <dbReference type="ARBA" id="ARBA00023098"/>
    </source>
</evidence>
<dbReference type="GO" id="GO:0047372">
    <property type="term" value="F:monoacylglycerol lipase activity"/>
    <property type="evidence" value="ECO:0007669"/>
    <property type="project" value="UniProtKB-EC"/>
</dbReference>
<evidence type="ECO:0000256" key="8">
    <source>
        <dbReference type="ARBA" id="ARBA00022824"/>
    </source>
</evidence>
<dbReference type="GO" id="GO:0006660">
    <property type="term" value="P:phosphatidylserine catabolic process"/>
    <property type="evidence" value="ECO:0007669"/>
    <property type="project" value="TreeGrafter"/>
</dbReference>
<evidence type="ECO:0000256" key="13">
    <source>
        <dbReference type="ARBA" id="ARBA00030502"/>
    </source>
</evidence>
<comment type="catalytic activity">
    <reaction evidence="1">
        <text>Hydrolyzes glycerol monoesters of long-chain fatty acids.</text>
        <dbReference type="EC" id="3.1.1.23"/>
    </reaction>
</comment>
<evidence type="ECO:0000256" key="17">
    <source>
        <dbReference type="ARBA" id="ARBA00045941"/>
    </source>
</evidence>
<dbReference type="PANTHER" id="PTHR12277:SF61">
    <property type="entry name" value="LYSOPHOSPHATIDYLSERINE LIPASE ABHD12"/>
    <property type="match status" value="1"/>
</dbReference>
<keyword evidence="10" id="KW-0443">Lipid metabolism</keyword>
<dbReference type="PRINTS" id="PR00111">
    <property type="entry name" value="ABHYDROLASE"/>
</dbReference>
<dbReference type="Proteomes" id="UP000551758">
    <property type="component" value="Unassembled WGS sequence"/>
</dbReference>
<feature type="transmembrane region" description="Helical" evidence="18">
    <location>
        <begin position="72"/>
        <end position="90"/>
    </location>
</feature>
<comment type="caution">
    <text evidence="20">The sequence shown here is derived from an EMBL/GenBank/DDBJ whole genome shotgun (WGS) entry which is preliminary data.</text>
</comment>
<dbReference type="GO" id="GO:0004622">
    <property type="term" value="F:phosphatidylcholine lysophospholipase activity"/>
    <property type="evidence" value="ECO:0007669"/>
    <property type="project" value="TreeGrafter"/>
</dbReference>
<evidence type="ECO:0000256" key="1">
    <source>
        <dbReference type="ARBA" id="ARBA00001613"/>
    </source>
</evidence>
<dbReference type="InterPro" id="IPR000073">
    <property type="entry name" value="AB_hydrolase_1"/>
</dbReference>
<evidence type="ECO:0000256" key="6">
    <source>
        <dbReference type="ARBA" id="ARBA00022692"/>
    </source>
</evidence>
<keyword evidence="12" id="KW-0325">Glycoprotein</keyword>
<dbReference type="AlphaFoldDB" id="A0A7J7FAD1"/>
<dbReference type="SUPFAM" id="SSF53474">
    <property type="entry name" value="alpha/beta-Hydrolases"/>
    <property type="match status" value="1"/>
</dbReference>
<proteinExistence type="inferred from homology"/>
<name>A0A7J7FAD1_DICBM</name>
<evidence type="ECO:0000256" key="16">
    <source>
        <dbReference type="ARBA" id="ARBA00033386"/>
    </source>
</evidence>
<comment type="subcellular location">
    <subcellularLocation>
        <location evidence="2">Endoplasmic reticulum membrane</location>
        <topology evidence="2">Single-pass membrane protein</topology>
    </subcellularLocation>
</comment>
<evidence type="ECO:0000256" key="7">
    <source>
        <dbReference type="ARBA" id="ARBA00022801"/>
    </source>
</evidence>
<dbReference type="InterPro" id="IPR029058">
    <property type="entry name" value="AB_hydrolase_fold"/>
</dbReference>
<comment type="similarity">
    <text evidence="3">Belongs to the serine esterase family.</text>
</comment>
<evidence type="ECO:0000256" key="15">
    <source>
        <dbReference type="ARBA" id="ARBA00032497"/>
    </source>
</evidence>
<dbReference type="PANTHER" id="PTHR12277">
    <property type="entry name" value="ALPHA/BETA HYDROLASE DOMAIN-CONTAINING PROTEIN"/>
    <property type="match status" value="1"/>
</dbReference>
<gene>
    <name evidence="20" type="ORF">HPG69_008670</name>
</gene>
<dbReference type="Gene3D" id="3.40.50.1820">
    <property type="entry name" value="alpha/beta hydrolase"/>
    <property type="match status" value="1"/>
</dbReference>
<sequence length="471" mass="53065">MRKRLEPVALEHERCAASGSSSSGSAAAALDADCRLKQNLRLAGKGPAEPRCAADAGMKRALGRRKGPWFRLRKILLCVLGLYVAIPFLIKLCPGIQAKLIFLNFVRVPYFIDLKKPQDQGLNHTCNYYLQPEEDVTIGVCQKLDVVCSDLFGGNWLAFLLVHRGLCFEDMGVSQDFFRHTVPAVWWKNAQGKDQMWYEDALASSQPIILYLHGNAGTRGGDHRVELYKVLSSLGYHVVTFDYRGWGDSVGTPSERGMTYDALHVFDWIKARSGDNPVYIWGHSLGTGVATNLVRRLCERETPPEALILESPFTNIREEAKSHPFSVAISWTPIFRGVEALMSMGSLGCCFEIYRYFPGFDWFFLDPITSSGIKFANDENVKHISCSLLILHAEDDPVVPFQLGRKVGVLVQLYNIAAPSRSFRDFKVQFIPFHSDLGYRHKYIYKSPELPRILRYEHRPVPGCASPRISI</sequence>
<evidence type="ECO:0000259" key="19">
    <source>
        <dbReference type="Pfam" id="PF00561"/>
    </source>
</evidence>
<dbReference type="Pfam" id="PF00561">
    <property type="entry name" value="Abhydrolase_1"/>
    <property type="match status" value="1"/>
</dbReference>
<evidence type="ECO:0000256" key="3">
    <source>
        <dbReference type="ARBA" id="ARBA00006584"/>
    </source>
</evidence>
<evidence type="ECO:0000256" key="9">
    <source>
        <dbReference type="ARBA" id="ARBA00022989"/>
    </source>
</evidence>
<evidence type="ECO:0000256" key="18">
    <source>
        <dbReference type="SAM" id="Phobius"/>
    </source>
</evidence>
<dbReference type="EC" id="3.1.1.23" evidence="4"/>
<evidence type="ECO:0000256" key="11">
    <source>
        <dbReference type="ARBA" id="ARBA00023136"/>
    </source>
</evidence>
<dbReference type="GO" id="GO:0005789">
    <property type="term" value="C:endoplasmic reticulum membrane"/>
    <property type="evidence" value="ECO:0007669"/>
    <property type="project" value="UniProtKB-SubCell"/>
</dbReference>
<keyword evidence="9 18" id="KW-1133">Transmembrane helix</keyword>
<keyword evidence="8" id="KW-0256">Endoplasmic reticulum</keyword>
<organism evidence="20 21">
    <name type="scientific">Diceros bicornis minor</name>
    <name type="common">South-central black rhinoceros</name>
    <dbReference type="NCBI Taxonomy" id="77932"/>
    <lineage>
        <taxon>Eukaryota</taxon>
        <taxon>Metazoa</taxon>
        <taxon>Chordata</taxon>
        <taxon>Craniata</taxon>
        <taxon>Vertebrata</taxon>
        <taxon>Euteleostomi</taxon>
        <taxon>Mammalia</taxon>
        <taxon>Eutheria</taxon>
        <taxon>Laurasiatheria</taxon>
        <taxon>Perissodactyla</taxon>
        <taxon>Rhinocerotidae</taxon>
        <taxon>Diceros</taxon>
    </lineage>
</organism>